<dbReference type="EMBL" id="JH598242">
    <property type="status" value="NOT_ANNOTATED_CDS"/>
    <property type="molecule type" value="Genomic_DNA"/>
</dbReference>
<dbReference type="InParanoid" id="M4C4R7"/>
<feature type="region of interest" description="Disordered" evidence="1">
    <location>
        <begin position="1"/>
        <end position="27"/>
    </location>
</feature>
<dbReference type="AlphaFoldDB" id="M4C4R7"/>
<proteinExistence type="predicted"/>
<evidence type="ECO:0000256" key="1">
    <source>
        <dbReference type="SAM" id="MobiDB-lite"/>
    </source>
</evidence>
<accession>M4C4R7</accession>
<dbReference type="EnsemblProtists" id="HpaT814087">
    <property type="protein sequence ID" value="HpaP814087"/>
    <property type="gene ID" value="HpaG814087"/>
</dbReference>
<organism evidence="2 3">
    <name type="scientific">Hyaloperonospora arabidopsidis (strain Emoy2)</name>
    <name type="common">Downy mildew agent</name>
    <name type="synonym">Peronospora arabidopsidis</name>
    <dbReference type="NCBI Taxonomy" id="559515"/>
    <lineage>
        <taxon>Eukaryota</taxon>
        <taxon>Sar</taxon>
        <taxon>Stramenopiles</taxon>
        <taxon>Oomycota</taxon>
        <taxon>Peronosporomycetes</taxon>
        <taxon>Peronosporales</taxon>
        <taxon>Peronosporaceae</taxon>
        <taxon>Hyaloperonospora</taxon>
    </lineage>
</organism>
<reference evidence="3" key="1">
    <citation type="journal article" date="2010" name="Science">
        <title>Signatures of adaptation to obligate biotrophy in the Hyaloperonospora arabidopsidis genome.</title>
        <authorList>
            <person name="Baxter L."/>
            <person name="Tripathy S."/>
            <person name="Ishaque N."/>
            <person name="Boot N."/>
            <person name="Cabral A."/>
            <person name="Kemen E."/>
            <person name="Thines M."/>
            <person name="Ah-Fong A."/>
            <person name="Anderson R."/>
            <person name="Badejoko W."/>
            <person name="Bittner-Eddy P."/>
            <person name="Boore J.L."/>
            <person name="Chibucos M.C."/>
            <person name="Coates M."/>
            <person name="Dehal P."/>
            <person name="Delehaunty K."/>
            <person name="Dong S."/>
            <person name="Downton P."/>
            <person name="Dumas B."/>
            <person name="Fabro G."/>
            <person name="Fronick C."/>
            <person name="Fuerstenberg S.I."/>
            <person name="Fulton L."/>
            <person name="Gaulin E."/>
            <person name="Govers F."/>
            <person name="Hughes L."/>
            <person name="Humphray S."/>
            <person name="Jiang R.H."/>
            <person name="Judelson H."/>
            <person name="Kamoun S."/>
            <person name="Kyung K."/>
            <person name="Meijer H."/>
            <person name="Minx P."/>
            <person name="Morris P."/>
            <person name="Nelson J."/>
            <person name="Phuntumart V."/>
            <person name="Qutob D."/>
            <person name="Rehmany A."/>
            <person name="Rougon-Cardoso A."/>
            <person name="Ryden P."/>
            <person name="Torto-Alalibo T."/>
            <person name="Studholme D."/>
            <person name="Wang Y."/>
            <person name="Win J."/>
            <person name="Wood J."/>
            <person name="Clifton S.W."/>
            <person name="Rogers J."/>
            <person name="Van den Ackerveken G."/>
            <person name="Jones J.D."/>
            <person name="McDowell J.M."/>
            <person name="Beynon J."/>
            <person name="Tyler B.M."/>
        </authorList>
    </citation>
    <scope>NUCLEOTIDE SEQUENCE [LARGE SCALE GENOMIC DNA]</scope>
    <source>
        <strain evidence="3">Emoy2</strain>
    </source>
</reference>
<dbReference type="VEuPathDB" id="FungiDB:HpaG814087"/>
<feature type="compositionally biased region" description="Polar residues" evidence="1">
    <location>
        <begin position="9"/>
        <end position="23"/>
    </location>
</feature>
<keyword evidence="3" id="KW-1185">Reference proteome</keyword>
<evidence type="ECO:0000313" key="3">
    <source>
        <dbReference type="Proteomes" id="UP000011713"/>
    </source>
</evidence>
<reference evidence="2" key="2">
    <citation type="submission" date="2015-06" db="UniProtKB">
        <authorList>
            <consortium name="EnsemblProtists"/>
        </authorList>
    </citation>
    <scope>IDENTIFICATION</scope>
    <source>
        <strain evidence="2">Emoy2</strain>
    </source>
</reference>
<dbReference type="Proteomes" id="UP000011713">
    <property type="component" value="Unassembled WGS sequence"/>
</dbReference>
<name>M4C4R7_HYAAE</name>
<protein>
    <submittedName>
        <fullName evidence="2">Uncharacterized protein</fullName>
    </submittedName>
</protein>
<evidence type="ECO:0000313" key="2">
    <source>
        <dbReference type="EnsemblProtists" id="HpaP814087"/>
    </source>
</evidence>
<dbReference type="HOGENOM" id="CLU_3054453_0_0_1"/>
<sequence length="54" mass="5722">MENSRANREIATTHQARTSSSDDSAGGVGHEIVILMSQQSTLMADWKVSSATGT</sequence>